<accession>A0A5E4XW03</accession>
<reference evidence="2 3" key="1">
    <citation type="submission" date="2019-08" db="EMBL/GenBank/DDBJ databases">
        <authorList>
            <person name="Peeters C."/>
        </authorList>
    </citation>
    <scope>NUCLEOTIDE SEQUENCE [LARGE SCALE GENOMIC DNA]</scope>
    <source>
        <strain evidence="2 3">LMG 31110</strain>
    </source>
</reference>
<name>A0A5E4XW03_9BURK</name>
<dbReference type="AlphaFoldDB" id="A0A5E4XW03"/>
<sequence>MYLPVTYLDGFRLDIQGARDYGTPLADAYQLATPYPHVVVDDLFPPDIVARLCREFPSAEVDHYLYDIGYRGSLKRQYSPENCSSFCRQFFQLLNSAPFLEFLGAVSGISGVLGDPYFEGGGFHEILPGGKLGIHRDFRIHKRLSLLRRLNVILYLNEGWESGFGGDLELWSRDMQRCVQKVAPVMNRCVIFATDDCSFHGHPDPLSCPSNRSRRSLATYYYTASENIFDEIPSRRTHFVARPGEAEDIRIALREAQVNSVS</sequence>
<proteinExistence type="predicted"/>
<evidence type="ECO:0000259" key="1">
    <source>
        <dbReference type="Pfam" id="PF13640"/>
    </source>
</evidence>
<feature type="domain" description="Prolyl 4-hydroxylase alpha subunit Fe(2+) 2OG dioxygenase" evidence="1">
    <location>
        <begin position="123"/>
        <end position="222"/>
    </location>
</feature>
<gene>
    <name evidence="2" type="ORF">PCO31110_04167</name>
</gene>
<evidence type="ECO:0000313" key="2">
    <source>
        <dbReference type="EMBL" id="VVE40268.1"/>
    </source>
</evidence>
<protein>
    <submittedName>
        <fullName evidence="2">Proline hydroxylase</fullName>
    </submittedName>
</protein>
<dbReference type="Proteomes" id="UP000337189">
    <property type="component" value="Unassembled WGS sequence"/>
</dbReference>
<dbReference type="RefSeq" id="WP_053086327.1">
    <property type="nucleotide sequence ID" value="NZ_CABPSJ010000006.1"/>
</dbReference>
<dbReference type="EMBL" id="CABPSJ010000006">
    <property type="protein sequence ID" value="VVE40268.1"/>
    <property type="molecule type" value="Genomic_DNA"/>
</dbReference>
<dbReference type="Pfam" id="PF13640">
    <property type="entry name" value="2OG-FeII_Oxy_3"/>
    <property type="match status" value="1"/>
</dbReference>
<dbReference type="OrthoDB" id="9783171at2"/>
<organism evidence="2 3">
    <name type="scientific">Pandoraea communis</name>
    <dbReference type="NCBI Taxonomy" id="2508297"/>
    <lineage>
        <taxon>Bacteria</taxon>
        <taxon>Pseudomonadati</taxon>
        <taxon>Pseudomonadota</taxon>
        <taxon>Betaproteobacteria</taxon>
        <taxon>Burkholderiales</taxon>
        <taxon>Burkholderiaceae</taxon>
        <taxon>Pandoraea</taxon>
    </lineage>
</organism>
<dbReference type="GeneID" id="47012637"/>
<evidence type="ECO:0000313" key="3">
    <source>
        <dbReference type="Proteomes" id="UP000337189"/>
    </source>
</evidence>
<dbReference type="InterPro" id="IPR044862">
    <property type="entry name" value="Pro_4_hyd_alph_FE2OG_OXY"/>
</dbReference>
<dbReference type="Gene3D" id="2.60.120.620">
    <property type="entry name" value="q2cbj1_9rhob like domain"/>
    <property type="match status" value="1"/>
</dbReference>